<dbReference type="EMBL" id="MT631308">
    <property type="protein sequence ID" value="QNO48102.1"/>
    <property type="molecule type" value="Genomic_DNA"/>
</dbReference>
<keyword evidence="1" id="KW-0812">Transmembrane</keyword>
<sequence length="214" mass="25037">MKNGWRPAECQLENTTVFDWQLFITSFIITSVLFIYFIISLNVLIFEYLGLEYDMDIKDSISIFIICIFLFINGVYLSKYLAIASVYWHLEIPDPQFEVVMQQLYTLSGGISYYDLIMINMITPCFFLIISTVFAIVVYLIFLHYTLKKHSLELEWNFDQIASGGVHAPLGQTGQEIIRKVISKPLKNPNFIKYFSYLYYMFLWGQNEVGFLGH</sequence>
<reference evidence="2" key="1">
    <citation type="submission" date="2020-06" db="EMBL/GenBank/DDBJ databases">
        <title>Unique genomic features of the anaerobic methanotrophic archaea.</title>
        <authorList>
            <person name="Chadwick G.L."/>
            <person name="Skennerton C.T."/>
            <person name="Laso-Perez R."/>
            <person name="Leu A.O."/>
            <person name="Speth D.R."/>
            <person name="Yu H."/>
            <person name="Morgan-Lang C."/>
            <person name="Hatzenpichler R."/>
            <person name="Goudeau D."/>
            <person name="Malmstrom R."/>
            <person name="Brazelton W.J."/>
            <person name="Woyke T."/>
            <person name="Hallam S.J."/>
            <person name="Tyson G.W."/>
            <person name="Wegener G."/>
            <person name="Boetius A."/>
            <person name="Orphan V."/>
        </authorList>
    </citation>
    <scope>NUCLEOTIDE SEQUENCE</scope>
</reference>
<protein>
    <submittedName>
        <fullName evidence="2">Uncharacterized protein</fullName>
    </submittedName>
</protein>
<keyword evidence="1" id="KW-1133">Transmembrane helix</keyword>
<accession>A0A7G9YJB8</accession>
<keyword evidence="1" id="KW-0472">Membrane</keyword>
<evidence type="ECO:0000256" key="1">
    <source>
        <dbReference type="SAM" id="Phobius"/>
    </source>
</evidence>
<evidence type="ECO:0000313" key="2">
    <source>
        <dbReference type="EMBL" id="QNO48102.1"/>
    </source>
</evidence>
<organism evidence="2">
    <name type="scientific">Candidatus Methanogaster sp. ANME-2c ERB4</name>
    <dbReference type="NCBI Taxonomy" id="2759911"/>
    <lineage>
        <taxon>Archaea</taxon>
        <taxon>Methanobacteriati</taxon>
        <taxon>Methanobacteriota</taxon>
        <taxon>Stenosarchaea group</taxon>
        <taxon>Methanomicrobia</taxon>
        <taxon>Methanosarcinales</taxon>
        <taxon>ANME-2 cluster</taxon>
        <taxon>Candidatus Methanogasteraceae</taxon>
        <taxon>Candidatus Methanogaster</taxon>
    </lineage>
</organism>
<feature type="transmembrane region" description="Helical" evidence="1">
    <location>
        <begin position="61"/>
        <end position="88"/>
    </location>
</feature>
<feature type="transmembrane region" description="Helical" evidence="1">
    <location>
        <begin position="20"/>
        <end position="49"/>
    </location>
</feature>
<gene>
    <name evidence="2" type="ORF">HFBHNGCE_00003</name>
</gene>
<feature type="transmembrane region" description="Helical" evidence="1">
    <location>
        <begin position="117"/>
        <end position="142"/>
    </location>
</feature>
<proteinExistence type="predicted"/>
<dbReference type="AlphaFoldDB" id="A0A7G9YJB8"/>
<name>A0A7G9YJB8_9EURY</name>